<proteinExistence type="predicted"/>
<dbReference type="AlphaFoldDB" id="A0A4P9WDW0"/>
<reference evidence="2" key="1">
    <citation type="journal article" date="2018" name="Nat. Microbiol.">
        <title>Leveraging single-cell genomics to expand the fungal tree of life.</title>
        <authorList>
            <person name="Ahrendt S.R."/>
            <person name="Quandt C.A."/>
            <person name="Ciobanu D."/>
            <person name="Clum A."/>
            <person name="Salamov A."/>
            <person name="Andreopoulos B."/>
            <person name="Cheng J.F."/>
            <person name="Woyke T."/>
            <person name="Pelin A."/>
            <person name="Henrissat B."/>
            <person name="Reynolds N.K."/>
            <person name="Benny G.L."/>
            <person name="Smith M.E."/>
            <person name="James T.Y."/>
            <person name="Grigoriev I.V."/>
        </authorList>
    </citation>
    <scope>NUCLEOTIDE SEQUENCE [LARGE SCALE GENOMIC DNA]</scope>
</reference>
<dbReference type="Proteomes" id="UP000269721">
    <property type="component" value="Unassembled WGS sequence"/>
</dbReference>
<evidence type="ECO:0000313" key="1">
    <source>
        <dbReference type="EMBL" id="RKO88546.1"/>
    </source>
</evidence>
<organism evidence="1 2">
    <name type="scientific">Blyttiomyces helicus</name>
    <dbReference type="NCBI Taxonomy" id="388810"/>
    <lineage>
        <taxon>Eukaryota</taxon>
        <taxon>Fungi</taxon>
        <taxon>Fungi incertae sedis</taxon>
        <taxon>Chytridiomycota</taxon>
        <taxon>Chytridiomycota incertae sedis</taxon>
        <taxon>Chytridiomycetes</taxon>
        <taxon>Chytridiomycetes incertae sedis</taxon>
        <taxon>Blyttiomyces</taxon>
    </lineage>
</organism>
<dbReference type="EMBL" id="KZ996647">
    <property type="protein sequence ID" value="RKO88546.1"/>
    <property type="molecule type" value="Genomic_DNA"/>
</dbReference>
<name>A0A4P9WDW0_9FUNG</name>
<evidence type="ECO:0000313" key="2">
    <source>
        <dbReference type="Proteomes" id="UP000269721"/>
    </source>
</evidence>
<protein>
    <submittedName>
        <fullName evidence="1">Uncharacterized protein</fullName>
    </submittedName>
</protein>
<accession>A0A4P9WDW0</accession>
<gene>
    <name evidence="1" type="ORF">BDK51DRAFT_39590</name>
</gene>
<sequence>MDRDGVVHFLHVRALKSKQRQELDSENGFDASPSDVVTGHFACPCPLVEEEWIHARDTVDQSTRPSEASLYFRIQLSLPIVKGDLKSWGPPSPALAFLREAQVRHQEIWGAGVMPLPGKRVAISTRARHLVLFLVRSLYERQAVGRQGAHSNVEGGDPAPVSEHTNQSVIVDSYLEAGSVCSLEASLILGVHWSKRALEETPLLEVAAHYYDRDEQSATLDNGRDIPATIRKDQEDRRMLRNKVTVITTPFEARPRL</sequence>
<keyword evidence="2" id="KW-1185">Reference proteome</keyword>